<dbReference type="RefSeq" id="WP_090876571.1">
    <property type="nucleotide sequence ID" value="NZ_FMXQ01000004.1"/>
</dbReference>
<dbReference type="InterPro" id="IPR055170">
    <property type="entry name" value="GFO_IDH_MocA-like_dom"/>
</dbReference>
<name>A0A1G6CBY5_9HYPH</name>
<gene>
    <name evidence="4" type="ORF">SAMN02982931_02303</name>
</gene>
<dbReference type="GO" id="GO:0000166">
    <property type="term" value="F:nucleotide binding"/>
    <property type="evidence" value="ECO:0007669"/>
    <property type="project" value="InterPro"/>
</dbReference>
<protein>
    <submittedName>
        <fullName evidence="4">Predicted dehydrogenase</fullName>
    </submittedName>
</protein>
<dbReference type="Pfam" id="PF22725">
    <property type="entry name" value="GFO_IDH_MocA_C3"/>
    <property type="match status" value="1"/>
</dbReference>
<evidence type="ECO:0000259" key="3">
    <source>
        <dbReference type="Pfam" id="PF22725"/>
    </source>
</evidence>
<evidence type="ECO:0000313" key="5">
    <source>
        <dbReference type="Proteomes" id="UP000199071"/>
    </source>
</evidence>
<dbReference type="Gene3D" id="3.40.50.720">
    <property type="entry name" value="NAD(P)-binding Rossmann-like Domain"/>
    <property type="match status" value="1"/>
</dbReference>
<dbReference type="InterPro" id="IPR000683">
    <property type="entry name" value="Gfo/Idh/MocA-like_OxRdtase_N"/>
</dbReference>
<dbReference type="Proteomes" id="UP000199071">
    <property type="component" value="Unassembled WGS sequence"/>
</dbReference>
<dbReference type="InterPro" id="IPR050463">
    <property type="entry name" value="Gfo/Idh/MocA_oxidrdct_glycsds"/>
</dbReference>
<evidence type="ECO:0000256" key="1">
    <source>
        <dbReference type="ARBA" id="ARBA00023002"/>
    </source>
</evidence>
<organism evidence="4 5">
    <name type="scientific">Bauldia litoralis</name>
    <dbReference type="NCBI Taxonomy" id="665467"/>
    <lineage>
        <taxon>Bacteria</taxon>
        <taxon>Pseudomonadati</taxon>
        <taxon>Pseudomonadota</taxon>
        <taxon>Alphaproteobacteria</taxon>
        <taxon>Hyphomicrobiales</taxon>
        <taxon>Kaistiaceae</taxon>
        <taxon>Bauldia</taxon>
    </lineage>
</organism>
<dbReference type="PANTHER" id="PTHR43818:SF11">
    <property type="entry name" value="BCDNA.GH03377"/>
    <property type="match status" value="1"/>
</dbReference>
<keyword evidence="1" id="KW-0560">Oxidoreductase</keyword>
<reference evidence="4 5" key="1">
    <citation type="submission" date="2016-10" db="EMBL/GenBank/DDBJ databases">
        <authorList>
            <person name="de Groot N.N."/>
        </authorList>
    </citation>
    <scope>NUCLEOTIDE SEQUENCE [LARGE SCALE GENOMIC DNA]</scope>
    <source>
        <strain evidence="4 5">ATCC 35022</strain>
    </source>
</reference>
<feature type="domain" description="Gfo/Idh/MocA-like oxidoreductase N-terminal" evidence="2">
    <location>
        <begin position="5"/>
        <end position="130"/>
    </location>
</feature>
<evidence type="ECO:0000259" key="2">
    <source>
        <dbReference type="Pfam" id="PF01408"/>
    </source>
</evidence>
<accession>A0A1G6CBY5</accession>
<keyword evidence="5" id="KW-1185">Reference proteome</keyword>
<dbReference type="OrthoDB" id="9815825at2"/>
<dbReference type="InterPro" id="IPR036291">
    <property type="entry name" value="NAD(P)-bd_dom_sf"/>
</dbReference>
<dbReference type="PANTHER" id="PTHR43818">
    <property type="entry name" value="BCDNA.GH03377"/>
    <property type="match status" value="1"/>
</dbReference>
<sequence length="375" mass="40022">MKRLGVGLVGSGFMGRSHAHAFRAAAGVFDLPMAPTLELLADVNETVAARAADALGFNRSTGDWKALVADPAVDLVDITTPNTLHKPIALAAIEAGKPVYCEKPLAPNALEAKRMVDAAERKGVKTAVGFNYLKNPMVALAREIVASGEIGEVVSFRGIHAEDYMTDPKAPFTWRLDAAGGHGVVADLGSHIISIARFVVGPIESVVGQIRTVTDKRPSGPGASEMRAVEVDDEARALVRFAGGATGSLEASWVAAGRKMMLAFEVTGTKGTIAVDHERFNELQLYTVGQPGGREGFKTILAGPQHDSYKEFCPAPGHQLGFNDIKTIEVKALITALAGGKAFMPDFREAWEIQRVVDAIVQSAREERWLAVTEI</sequence>
<dbReference type="Pfam" id="PF01408">
    <property type="entry name" value="GFO_IDH_MocA"/>
    <property type="match status" value="1"/>
</dbReference>
<dbReference type="EMBL" id="FMXQ01000004">
    <property type="protein sequence ID" value="SDB30369.1"/>
    <property type="molecule type" value="Genomic_DNA"/>
</dbReference>
<dbReference type="SUPFAM" id="SSF55347">
    <property type="entry name" value="Glyceraldehyde-3-phosphate dehydrogenase-like, C-terminal domain"/>
    <property type="match status" value="1"/>
</dbReference>
<proteinExistence type="predicted"/>
<evidence type="ECO:0000313" key="4">
    <source>
        <dbReference type="EMBL" id="SDB30369.1"/>
    </source>
</evidence>
<dbReference type="STRING" id="665467.SAMN02982931_02303"/>
<dbReference type="GO" id="GO:0016491">
    <property type="term" value="F:oxidoreductase activity"/>
    <property type="evidence" value="ECO:0007669"/>
    <property type="project" value="UniProtKB-KW"/>
</dbReference>
<dbReference type="SUPFAM" id="SSF51735">
    <property type="entry name" value="NAD(P)-binding Rossmann-fold domains"/>
    <property type="match status" value="1"/>
</dbReference>
<dbReference type="AlphaFoldDB" id="A0A1G6CBY5"/>
<feature type="domain" description="GFO/IDH/MocA-like oxidoreductase" evidence="3">
    <location>
        <begin position="139"/>
        <end position="273"/>
    </location>
</feature>
<dbReference type="Gene3D" id="3.30.360.10">
    <property type="entry name" value="Dihydrodipicolinate Reductase, domain 2"/>
    <property type="match status" value="1"/>
</dbReference>